<evidence type="ECO:0000313" key="5">
    <source>
        <dbReference type="Proteomes" id="UP000619376"/>
    </source>
</evidence>
<protein>
    <submittedName>
        <fullName evidence="3">Stage III sporulation protein SpoIIIAA</fullName>
    </submittedName>
</protein>
<accession>A0A7W8KJ62</accession>
<dbReference type="PANTHER" id="PTHR20953">
    <property type="entry name" value="KINASE-RELATED"/>
    <property type="match status" value="1"/>
</dbReference>
<dbReference type="EMBL" id="BNAJ01000014">
    <property type="protein sequence ID" value="GHF60256.1"/>
    <property type="molecule type" value="Genomic_DNA"/>
</dbReference>
<evidence type="ECO:0000313" key="3">
    <source>
        <dbReference type="EMBL" id="MBB5378748.1"/>
    </source>
</evidence>
<dbReference type="Proteomes" id="UP000539473">
    <property type="component" value="Unassembled WGS sequence"/>
</dbReference>
<reference evidence="5" key="2">
    <citation type="journal article" date="2019" name="Int. J. Syst. Evol. Microbiol.">
        <title>The Global Catalogue of Microorganisms (GCM) 10K type strain sequencing project: providing services to taxonomists for standard genome sequencing and annotation.</title>
        <authorList>
            <consortium name="The Broad Institute Genomics Platform"/>
            <consortium name="The Broad Institute Genome Sequencing Center for Infectious Disease"/>
            <person name="Wu L."/>
            <person name="Ma J."/>
        </authorList>
    </citation>
    <scope>NUCLEOTIDE SEQUENCE [LARGE SCALE GENOMIC DNA]</scope>
    <source>
        <strain evidence="5">CGMCC 1.18437</strain>
    </source>
</reference>
<dbReference type="Pfam" id="PF00004">
    <property type="entry name" value="AAA"/>
    <property type="match status" value="1"/>
</dbReference>
<reference evidence="3 4" key="3">
    <citation type="submission" date="2020-08" db="EMBL/GenBank/DDBJ databases">
        <title>Genomic Encyclopedia of Type Strains, Phase IV (KMG-IV): sequencing the most valuable type-strain genomes for metagenomic binning, comparative biology and taxonomic classification.</title>
        <authorList>
            <person name="Goeker M."/>
        </authorList>
    </citation>
    <scope>NUCLEOTIDE SEQUENCE [LARGE SCALE GENOMIC DNA]</scope>
    <source>
        <strain evidence="3 4">DSM 27521</strain>
    </source>
</reference>
<reference evidence="2" key="1">
    <citation type="journal article" date="2014" name="Int. J. Syst. Evol. Microbiol.">
        <title>Complete genome of a new Firmicutes species belonging to the dominant human colonic microbiota ('Ruminococcus bicirculans') reveals two chromosomes and a selective capacity to utilize plant glucans.</title>
        <authorList>
            <consortium name="NISC Comparative Sequencing Program"/>
            <person name="Wegmann U."/>
            <person name="Louis P."/>
            <person name="Goesmann A."/>
            <person name="Henrissat B."/>
            <person name="Duncan S.H."/>
            <person name="Flint H.J."/>
        </authorList>
    </citation>
    <scope>NUCLEOTIDE SEQUENCE</scope>
    <source>
        <strain evidence="2">CGMCC 1.18437</strain>
    </source>
</reference>
<dbReference type="GO" id="GO:0016887">
    <property type="term" value="F:ATP hydrolysis activity"/>
    <property type="evidence" value="ECO:0007669"/>
    <property type="project" value="InterPro"/>
</dbReference>
<dbReference type="PANTHER" id="PTHR20953:SF3">
    <property type="entry name" value="P-LOOP CONTAINING NUCLEOSIDE TRIPHOSPHATE HYDROLASES SUPERFAMILY PROTEIN"/>
    <property type="match status" value="1"/>
</dbReference>
<dbReference type="SMART" id="SM00382">
    <property type="entry name" value="AAA"/>
    <property type="match status" value="1"/>
</dbReference>
<dbReference type="AlphaFoldDB" id="A0A7W8KJ62"/>
<organism evidence="3 4">
    <name type="scientific">Deinococcus metalli</name>
    <dbReference type="NCBI Taxonomy" id="1141878"/>
    <lineage>
        <taxon>Bacteria</taxon>
        <taxon>Thermotogati</taxon>
        <taxon>Deinococcota</taxon>
        <taxon>Deinococci</taxon>
        <taxon>Deinococcales</taxon>
        <taxon>Deinococcaceae</taxon>
        <taxon>Deinococcus</taxon>
    </lineage>
</organism>
<dbReference type="InterPro" id="IPR003593">
    <property type="entry name" value="AAA+_ATPase"/>
</dbReference>
<sequence length="306" mass="33540">MTPALRAVNVAEDLEKLLAFLPRGVQQILQDDLPCIEEIKLRVLRPMWVLVDGQYRTYPYVTSLHDLAFLGAKCGTFRDDNRRGIDGTGHRITRVMMADGTPEGAPIGYTFRVGRYFEGMAEPLRPFIVEDPSLLIIGEAGVGKTTILRSSAKIAAEYQPMQTVIVDTSGDVAGDGQVPHPGIGDVDVMPVRSKALQAQLIEEAVKNQNVRVLIVDEINRQAEAETIAGGQRSGARLMGTTHGRSVKRVSENANLAPLFHPEPVFYWMALIRERGVVEMMKATEALEAVAKGREPEGTIVRLGKGI</sequence>
<proteinExistence type="predicted"/>
<evidence type="ECO:0000313" key="4">
    <source>
        <dbReference type="Proteomes" id="UP000539473"/>
    </source>
</evidence>
<dbReference type="Gene3D" id="3.40.50.300">
    <property type="entry name" value="P-loop containing nucleotide triphosphate hydrolases"/>
    <property type="match status" value="1"/>
</dbReference>
<dbReference type="InterPro" id="IPR027417">
    <property type="entry name" value="P-loop_NTPase"/>
</dbReference>
<gene>
    <name evidence="2" type="ORF">GCM10017781_40520</name>
    <name evidence="3" type="ORF">HNQ07_004255</name>
</gene>
<name>A0A7W8KJ62_9DEIO</name>
<evidence type="ECO:0000259" key="1">
    <source>
        <dbReference type="SMART" id="SM00382"/>
    </source>
</evidence>
<feature type="domain" description="AAA+ ATPase" evidence="1">
    <location>
        <begin position="130"/>
        <end position="260"/>
    </location>
</feature>
<dbReference type="GO" id="GO:0005524">
    <property type="term" value="F:ATP binding"/>
    <property type="evidence" value="ECO:0007669"/>
    <property type="project" value="InterPro"/>
</dbReference>
<dbReference type="Proteomes" id="UP000619376">
    <property type="component" value="Unassembled WGS sequence"/>
</dbReference>
<dbReference type="SUPFAM" id="SSF52540">
    <property type="entry name" value="P-loop containing nucleoside triphosphate hydrolases"/>
    <property type="match status" value="1"/>
</dbReference>
<comment type="caution">
    <text evidence="3">The sequence shown here is derived from an EMBL/GenBank/DDBJ whole genome shotgun (WGS) entry which is preliminary data.</text>
</comment>
<dbReference type="InterPro" id="IPR003959">
    <property type="entry name" value="ATPase_AAA_core"/>
</dbReference>
<evidence type="ECO:0000313" key="2">
    <source>
        <dbReference type="EMBL" id="GHF60256.1"/>
    </source>
</evidence>
<reference evidence="2" key="4">
    <citation type="submission" date="2024-05" db="EMBL/GenBank/DDBJ databases">
        <authorList>
            <person name="Sun Q."/>
            <person name="Zhou Y."/>
        </authorList>
    </citation>
    <scope>NUCLEOTIDE SEQUENCE</scope>
    <source>
        <strain evidence="2">CGMCC 1.18437</strain>
    </source>
</reference>
<dbReference type="RefSeq" id="WP_184115490.1">
    <property type="nucleotide sequence ID" value="NZ_BNAJ01000014.1"/>
</dbReference>
<keyword evidence="5" id="KW-1185">Reference proteome</keyword>
<dbReference type="EMBL" id="JACHFK010000015">
    <property type="protein sequence ID" value="MBB5378748.1"/>
    <property type="molecule type" value="Genomic_DNA"/>
</dbReference>